<feature type="compositionally biased region" description="Basic residues" evidence="1">
    <location>
        <begin position="48"/>
        <end position="57"/>
    </location>
</feature>
<protein>
    <submittedName>
        <fullName evidence="2">Uncharacterized protein</fullName>
    </submittedName>
</protein>
<organism evidence="2 3">
    <name type="scientific">Mycena albidolilacea</name>
    <dbReference type="NCBI Taxonomy" id="1033008"/>
    <lineage>
        <taxon>Eukaryota</taxon>
        <taxon>Fungi</taxon>
        <taxon>Dikarya</taxon>
        <taxon>Basidiomycota</taxon>
        <taxon>Agaricomycotina</taxon>
        <taxon>Agaricomycetes</taxon>
        <taxon>Agaricomycetidae</taxon>
        <taxon>Agaricales</taxon>
        <taxon>Marasmiineae</taxon>
        <taxon>Mycenaceae</taxon>
        <taxon>Mycena</taxon>
    </lineage>
</organism>
<evidence type="ECO:0000313" key="2">
    <source>
        <dbReference type="EMBL" id="KAJ7349990.1"/>
    </source>
</evidence>
<accession>A0AAD7ESS8</accession>
<sequence length="248" mass="28143">MGVFGGHPRDRDWKTDVAQKAADLMEEAANGIYNHTFSGVYYGTRKDEKRKRKRKGAKATPLEEKIPRRGPIRPKTMGNSMGGGQEAPMGFFNSVLHTIVLTGLLASEPFQRIAGFTNGLFQTYAPDLHVHYSTTLDHLHQWNHQLKRNFLPSISVFTAATFNFGLRTITYPHLDFANLAWGWCAITALGDFDPDKGGHLILFSFTQYTPAGIFRFVANGFRSDVDVNASDVRRNRWVEGLKMYRRWE</sequence>
<evidence type="ECO:0000256" key="1">
    <source>
        <dbReference type="SAM" id="MobiDB-lite"/>
    </source>
</evidence>
<name>A0AAD7ESS8_9AGAR</name>
<gene>
    <name evidence="2" type="ORF">DFH08DRAFT_913880</name>
</gene>
<comment type="caution">
    <text evidence="2">The sequence shown here is derived from an EMBL/GenBank/DDBJ whole genome shotgun (WGS) entry which is preliminary data.</text>
</comment>
<keyword evidence="3" id="KW-1185">Reference proteome</keyword>
<reference evidence="2" key="1">
    <citation type="submission" date="2023-03" db="EMBL/GenBank/DDBJ databases">
        <title>Massive genome expansion in bonnet fungi (Mycena s.s.) driven by repeated elements and novel gene families across ecological guilds.</title>
        <authorList>
            <consortium name="Lawrence Berkeley National Laboratory"/>
            <person name="Harder C.B."/>
            <person name="Miyauchi S."/>
            <person name="Viragh M."/>
            <person name="Kuo A."/>
            <person name="Thoen E."/>
            <person name="Andreopoulos B."/>
            <person name="Lu D."/>
            <person name="Skrede I."/>
            <person name="Drula E."/>
            <person name="Henrissat B."/>
            <person name="Morin E."/>
            <person name="Kohler A."/>
            <person name="Barry K."/>
            <person name="LaButti K."/>
            <person name="Morin E."/>
            <person name="Salamov A."/>
            <person name="Lipzen A."/>
            <person name="Mereny Z."/>
            <person name="Hegedus B."/>
            <person name="Baldrian P."/>
            <person name="Stursova M."/>
            <person name="Weitz H."/>
            <person name="Taylor A."/>
            <person name="Grigoriev I.V."/>
            <person name="Nagy L.G."/>
            <person name="Martin F."/>
            <person name="Kauserud H."/>
        </authorList>
    </citation>
    <scope>NUCLEOTIDE SEQUENCE</scope>
    <source>
        <strain evidence="2">CBHHK002</strain>
    </source>
</reference>
<proteinExistence type="predicted"/>
<dbReference type="AlphaFoldDB" id="A0AAD7ESS8"/>
<dbReference type="Proteomes" id="UP001218218">
    <property type="component" value="Unassembled WGS sequence"/>
</dbReference>
<dbReference type="EMBL" id="JARIHO010000015">
    <property type="protein sequence ID" value="KAJ7349990.1"/>
    <property type="molecule type" value="Genomic_DNA"/>
</dbReference>
<feature type="region of interest" description="Disordered" evidence="1">
    <location>
        <begin position="45"/>
        <end position="75"/>
    </location>
</feature>
<evidence type="ECO:0000313" key="3">
    <source>
        <dbReference type="Proteomes" id="UP001218218"/>
    </source>
</evidence>